<gene>
    <name evidence="3" type="ORF">HID58_057693</name>
</gene>
<comment type="caution">
    <text evidence="3">The sequence shown here is derived from an EMBL/GenBank/DDBJ whole genome shotgun (WGS) entry which is preliminary data.</text>
</comment>
<name>A0ABQ8ART8_BRANA</name>
<evidence type="ECO:0000313" key="4">
    <source>
        <dbReference type="Proteomes" id="UP000824890"/>
    </source>
</evidence>
<dbReference type="PANTHER" id="PTHR11538:SF26">
    <property type="entry name" value="FERREDOXIN-FOLD ANTICODON-BINDING DOMAIN-CONTAINING PROTEIN 1"/>
    <property type="match status" value="1"/>
</dbReference>
<accession>A0ABQ8ART8</accession>
<evidence type="ECO:0000259" key="2">
    <source>
        <dbReference type="PROSITE" id="PS50846"/>
    </source>
</evidence>
<protein>
    <recommendedName>
        <fullName evidence="2">HMA domain-containing protein</fullName>
    </recommendedName>
</protein>
<reference evidence="3 4" key="1">
    <citation type="submission" date="2021-05" db="EMBL/GenBank/DDBJ databases">
        <title>Genome Assembly of Synthetic Allotetraploid Brassica napus Reveals Homoeologous Exchanges between Subgenomes.</title>
        <authorList>
            <person name="Davis J.T."/>
        </authorList>
    </citation>
    <scope>NUCLEOTIDE SEQUENCE [LARGE SCALE GENOMIC DNA]</scope>
    <source>
        <strain evidence="4">cv. Da-Ae</strain>
        <tissue evidence="3">Seedling</tissue>
    </source>
</reference>
<sequence>MSALKIHQKHTFNGTNIILKYKKTTAFQSIIHHSSLPMATIRELSRLIRDHGDEEVWITHYSSKHQILLVGEGDFSFSCSLATRFRSASNICASSLDSYADEVVRKYKKARSNLETLKRLGASLLHGVDATKLQLHPHLNSRIFDRIIFNFPHAGFHGKETDSSLIKKHRELVFGFLHGASHMVWADGEVHVSHKNKPPFCHWKLEELASKCSLALTQCVAFEKSEYPGYENKRGDGSRCDMPFLLGECSTFKFRVSRVAKEIYAEKVKGREMKERESKWQRPALTFGLSYHQDHNLRQVNDPLVQSRQRTSPLFPYQEHRCSQFEDAIASSIRATQSPATFNHVRFQENSKQLRYTERSSRDFPFQPSLHPQEERSFFECSSRFEGVPLDIYVRRKQSTLTQTSFPHLYTRESPERRRQEPFFQRYHLNGVSHEIYNGERGRSMLTSHSFPHPYTGESQEGSLNHQRTSQDNFDGNNLRWLKLRVTKKVVCEIVVGQLTDSSNHNDLSVRRMIIWYMYLISCVVKMVLRVTCLKRETCSALSFNEDKHSIPYRTMRQRIVLKMDMSESEKSIKKAMKIASGASGVRSVSIQGQNDQLVIIGEGIDTAELTRELRKKVCHTTIVTVQAAPPPPQPSQQQKQPPQPHLMEYHNEMAPARRCICEIPNLGYCGFCRSMRETPYQMVPSPYPPPVMYGGYREDSDNCRIK</sequence>
<dbReference type="EMBL" id="JAGKQM010000013">
    <property type="protein sequence ID" value="KAH0895264.1"/>
    <property type="molecule type" value="Genomic_DNA"/>
</dbReference>
<dbReference type="InterPro" id="IPR006121">
    <property type="entry name" value="HMA_dom"/>
</dbReference>
<dbReference type="Proteomes" id="UP000824890">
    <property type="component" value="Unassembled WGS sequence"/>
</dbReference>
<dbReference type="PROSITE" id="PS50846">
    <property type="entry name" value="HMA_2"/>
    <property type="match status" value="1"/>
</dbReference>
<dbReference type="InterPro" id="IPR019446">
    <property type="entry name" value="BMT5-like"/>
</dbReference>
<feature type="domain" description="HMA" evidence="2">
    <location>
        <begin position="557"/>
        <end position="626"/>
    </location>
</feature>
<feature type="region of interest" description="Disordered" evidence="1">
    <location>
        <begin position="447"/>
        <end position="472"/>
    </location>
</feature>
<feature type="compositionally biased region" description="Polar residues" evidence="1">
    <location>
        <begin position="457"/>
        <end position="472"/>
    </location>
</feature>
<evidence type="ECO:0000313" key="3">
    <source>
        <dbReference type="EMBL" id="KAH0895264.1"/>
    </source>
</evidence>
<keyword evidence="4" id="KW-1185">Reference proteome</keyword>
<dbReference type="Pfam" id="PF10354">
    <property type="entry name" value="BMT5-like"/>
    <property type="match status" value="1"/>
</dbReference>
<evidence type="ECO:0000256" key="1">
    <source>
        <dbReference type="SAM" id="MobiDB-lite"/>
    </source>
</evidence>
<dbReference type="Gene3D" id="3.30.70.100">
    <property type="match status" value="1"/>
</dbReference>
<dbReference type="PANTHER" id="PTHR11538">
    <property type="entry name" value="PHENYLALANYL-TRNA SYNTHETASE"/>
    <property type="match status" value="1"/>
</dbReference>
<organism evidence="3 4">
    <name type="scientific">Brassica napus</name>
    <name type="common">Rape</name>
    <dbReference type="NCBI Taxonomy" id="3708"/>
    <lineage>
        <taxon>Eukaryota</taxon>
        <taxon>Viridiplantae</taxon>
        <taxon>Streptophyta</taxon>
        <taxon>Embryophyta</taxon>
        <taxon>Tracheophyta</taxon>
        <taxon>Spermatophyta</taxon>
        <taxon>Magnoliopsida</taxon>
        <taxon>eudicotyledons</taxon>
        <taxon>Gunneridae</taxon>
        <taxon>Pentapetalae</taxon>
        <taxon>rosids</taxon>
        <taxon>malvids</taxon>
        <taxon>Brassicales</taxon>
        <taxon>Brassicaceae</taxon>
        <taxon>Brassiceae</taxon>
        <taxon>Brassica</taxon>
    </lineage>
</organism>
<proteinExistence type="predicted"/>